<dbReference type="Gene3D" id="3.30.300.20">
    <property type="match status" value="1"/>
</dbReference>
<protein>
    <submittedName>
        <fullName evidence="3">Uncharacterized protein</fullName>
    </submittedName>
</protein>
<reference evidence="3" key="1">
    <citation type="submission" date="2019-08" db="EMBL/GenBank/DDBJ databases">
        <authorList>
            <person name="Kucharzyk K."/>
            <person name="Murdoch R.W."/>
            <person name="Higgins S."/>
            <person name="Loffler F."/>
        </authorList>
    </citation>
    <scope>NUCLEOTIDE SEQUENCE</scope>
</reference>
<dbReference type="PANTHER" id="PTHR34654">
    <property type="entry name" value="UPF0109 PROTEIN SCO5592"/>
    <property type="match status" value="1"/>
</dbReference>
<dbReference type="PROSITE" id="PS50084">
    <property type="entry name" value="KH_TYPE_1"/>
    <property type="match status" value="1"/>
</dbReference>
<accession>A0A645CKY6</accession>
<sequence>MKSLLEFILLRIVEYPESLEIDESQDASYQIFTLHLHPDDVGRVIGKGGKVIKALRKIAQIRAIVDGTHVKIVLAEE</sequence>
<dbReference type="GO" id="GO:0003723">
    <property type="term" value="F:RNA binding"/>
    <property type="evidence" value="ECO:0007669"/>
    <property type="project" value="UniProtKB-KW"/>
</dbReference>
<dbReference type="InterPro" id="IPR009019">
    <property type="entry name" value="KH_sf_prok-type"/>
</dbReference>
<dbReference type="Pfam" id="PF13083">
    <property type="entry name" value="KH_KhpA-B"/>
    <property type="match status" value="1"/>
</dbReference>
<dbReference type="CDD" id="cd22533">
    <property type="entry name" value="KH-II_YlqC-like"/>
    <property type="match status" value="1"/>
</dbReference>
<keyword evidence="1" id="KW-0963">Cytoplasm</keyword>
<dbReference type="PANTHER" id="PTHR34654:SF1">
    <property type="entry name" value="RNA-BINDING PROTEIN KHPA"/>
    <property type="match status" value="1"/>
</dbReference>
<evidence type="ECO:0000256" key="1">
    <source>
        <dbReference type="ARBA" id="ARBA00022490"/>
    </source>
</evidence>
<comment type="caution">
    <text evidence="3">The sequence shown here is derived from an EMBL/GenBank/DDBJ whole genome shotgun (WGS) entry which is preliminary data.</text>
</comment>
<dbReference type="SUPFAM" id="SSF54814">
    <property type="entry name" value="Prokaryotic type KH domain (KH-domain type II)"/>
    <property type="match status" value="1"/>
</dbReference>
<evidence type="ECO:0000313" key="3">
    <source>
        <dbReference type="EMBL" id="MPM77605.1"/>
    </source>
</evidence>
<organism evidence="3">
    <name type="scientific">bioreactor metagenome</name>
    <dbReference type="NCBI Taxonomy" id="1076179"/>
    <lineage>
        <taxon>unclassified sequences</taxon>
        <taxon>metagenomes</taxon>
        <taxon>ecological metagenomes</taxon>
    </lineage>
</organism>
<dbReference type="AlphaFoldDB" id="A0A645CKY6"/>
<dbReference type="InterPro" id="IPR020627">
    <property type="entry name" value="KhpA"/>
</dbReference>
<dbReference type="HAMAP" id="MF_00088">
    <property type="entry name" value="KhpA"/>
    <property type="match status" value="1"/>
</dbReference>
<dbReference type="InterPro" id="IPR015946">
    <property type="entry name" value="KH_dom-like_a/b"/>
</dbReference>
<dbReference type="EMBL" id="VSSQ01028056">
    <property type="protein sequence ID" value="MPM77605.1"/>
    <property type="molecule type" value="Genomic_DNA"/>
</dbReference>
<proteinExistence type="inferred from homology"/>
<evidence type="ECO:0000256" key="2">
    <source>
        <dbReference type="ARBA" id="ARBA00022884"/>
    </source>
</evidence>
<keyword evidence="2" id="KW-0694">RNA-binding</keyword>
<gene>
    <name evidence="3" type="ORF">SDC9_124611</name>
</gene>
<name>A0A645CKY6_9ZZZZ</name>